<keyword evidence="2" id="KW-0012">Acyltransferase</keyword>
<evidence type="ECO:0000256" key="2">
    <source>
        <dbReference type="ARBA" id="ARBA00023315"/>
    </source>
</evidence>
<evidence type="ECO:0000259" key="3">
    <source>
        <dbReference type="PROSITE" id="PS51186"/>
    </source>
</evidence>
<keyword evidence="5" id="KW-1185">Reference proteome</keyword>
<feature type="domain" description="N-acetyltransferase" evidence="3">
    <location>
        <begin position="1"/>
        <end position="163"/>
    </location>
</feature>
<dbReference type="CDD" id="cd04301">
    <property type="entry name" value="NAT_SF"/>
    <property type="match status" value="1"/>
</dbReference>
<dbReference type="AlphaFoldDB" id="A0A2K3V294"/>
<dbReference type="PROSITE" id="PS51186">
    <property type="entry name" value="GNAT"/>
    <property type="match status" value="1"/>
</dbReference>
<dbReference type="InterPro" id="IPR050832">
    <property type="entry name" value="Bact_Acetyltransf"/>
</dbReference>
<dbReference type="EMBL" id="PPPD01000001">
    <property type="protein sequence ID" value="PNY82902.1"/>
    <property type="molecule type" value="Genomic_DNA"/>
</dbReference>
<name>A0A2K3V294_9DEIO</name>
<keyword evidence="1 4" id="KW-0808">Transferase</keyword>
<reference evidence="4 5" key="1">
    <citation type="submission" date="2018-01" db="EMBL/GenBank/DDBJ databases">
        <title>Deinococcus koreensis sp. nov., a radiation-resistant bacterium isolated from river water.</title>
        <authorList>
            <person name="Choi A."/>
        </authorList>
    </citation>
    <scope>NUCLEOTIDE SEQUENCE [LARGE SCALE GENOMIC DNA]</scope>
    <source>
        <strain evidence="4 5">SJW1-2</strain>
    </source>
</reference>
<dbReference type="SUPFAM" id="SSF55729">
    <property type="entry name" value="Acyl-CoA N-acyltransferases (Nat)"/>
    <property type="match status" value="1"/>
</dbReference>
<dbReference type="Pfam" id="PF00583">
    <property type="entry name" value="Acetyltransf_1"/>
    <property type="match status" value="1"/>
</dbReference>
<organism evidence="4 5">
    <name type="scientific">Deinococcus koreensis</name>
    <dbReference type="NCBI Taxonomy" id="2054903"/>
    <lineage>
        <taxon>Bacteria</taxon>
        <taxon>Thermotogati</taxon>
        <taxon>Deinococcota</taxon>
        <taxon>Deinococci</taxon>
        <taxon>Deinococcales</taxon>
        <taxon>Deinococcaceae</taxon>
        <taxon>Deinococcus</taxon>
    </lineage>
</organism>
<gene>
    <name evidence="4" type="ORF">CVO96_06470</name>
</gene>
<evidence type="ECO:0000313" key="4">
    <source>
        <dbReference type="EMBL" id="PNY82902.1"/>
    </source>
</evidence>
<dbReference type="PANTHER" id="PTHR43877">
    <property type="entry name" value="AMINOALKYLPHOSPHONATE N-ACETYLTRANSFERASE-RELATED-RELATED"/>
    <property type="match status" value="1"/>
</dbReference>
<accession>A0A2K3V294</accession>
<dbReference type="Proteomes" id="UP000236379">
    <property type="component" value="Unassembled WGS sequence"/>
</dbReference>
<evidence type="ECO:0000313" key="5">
    <source>
        <dbReference type="Proteomes" id="UP000236379"/>
    </source>
</evidence>
<dbReference type="InterPro" id="IPR016181">
    <property type="entry name" value="Acyl_CoA_acyltransferase"/>
</dbReference>
<dbReference type="PANTHER" id="PTHR43877:SF2">
    <property type="entry name" value="AMINOALKYLPHOSPHONATE N-ACETYLTRANSFERASE-RELATED"/>
    <property type="match status" value="1"/>
</dbReference>
<dbReference type="Gene3D" id="3.40.630.30">
    <property type="match status" value="1"/>
</dbReference>
<evidence type="ECO:0000256" key="1">
    <source>
        <dbReference type="ARBA" id="ARBA00022679"/>
    </source>
</evidence>
<comment type="caution">
    <text evidence="4">The sequence shown here is derived from an EMBL/GenBank/DDBJ whole genome shotgun (WGS) entry which is preliminary data.</text>
</comment>
<dbReference type="GO" id="GO:0016747">
    <property type="term" value="F:acyltransferase activity, transferring groups other than amino-acyl groups"/>
    <property type="evidence" value="ECO:0007669"/>
    <property type="project" value="InterPro"/>
</dbReference>
<dbReference type="InterPro" id="IPR000182">
    <property type="entry name" value="GNAT_dom"/>
</dbReference>
<sequence length="169" mass="17980">MERVHRVDGYPSVWPAEPLAFIAPPHTLGAWVAECGERVAGQVILRAVPGAVPGVVSGAISGDVPAWVRATGLHPGEVGIVSRLFVDPAWRGQGLARQLLQVAQAAATAAGRRAILDVNEKNRAATALYERAGWQQVATVQGDWLEPDGQPPTVRVYVWPDAPAAPPHR</sequence>
<dbReference type="OrthoDB" id="4458954at2"/>
<protein>
    <submittedName>
        <fullName evidence="4">GNAT family N-acetyltransferase</fullName>
    </submittedName>
</protein>
<proteinExistence type="predicted"/>